<accession>A0ABU5VLX2</accession>
<dbReference type="RefSeq" id="WP_323454538.1">
    <property type="nucleotide sequence ID" value="NZ_JAYFUI010000191.1"/>
</dbReference>
<dbReference type="Proteomes" id="UP001302573">
    <property type="component" value="Unassembled WGS sequence"/>
</dbReference>
<protein>
    <submittedName>
        <fullName evidence="1">Uncharacterized protein</fullName>
    </submittedName>
</protein>
<gene>
    <name evidence="1" type="ORF">VA602_23970</name>
</gene>
<reference evidence="1 2" key="1">
    <citation type="submission" date="2023-12" db="EMBL/GenBank/DDBJ databases">
        <title>Pseudomonas machongensis sp. nov., isolated from wilted pepper plants (Capsicum annuum).</title>
        <authorList>
            <person name="Qiu M."/>
            <person name="Li Y."/>
            <person name="Liu Q."/>
            <person name="Zhang X."/>
            <person name="Huang Y."/>
            <person name="Guo R."/>
            <person name="Hu M."/>
            <person name="Zhou J."/>
            <person name="Zhou X."/>
        </authorList>
    </citation>
    <scope>NUCLEOTIDE SEQUENCE [LARGE SCALE GENOMIC DNA]</scope>
    <source>
        <strain evidence="1 2">MH2</strain>
    </source>
</reference>
<keyword evidence="2" id="KW-1185">Reference proteome</keyword>
<dbReference type="EMBL" id="JAYFUI010000191">
    <property type="protein sequence ID" value="MEA5674373.1"/>
    <property type="molecule type" value="Genomic_DNA"/>
</dbReference>
<name>A0ABU5VLX2_9PSED</name>
<proteinExistence type="predicted"/>
<comment type="caution">
    <text evidence="1">The sequence shown here is derived from an EMBL/GenBank/DDBJ whole genome shotgun (WGS) entry which is preliminary data.</text>
</comment>
<evidence type="ECO:0000313" key="2">
    <source>
        <dbReference type="Proteomes" id="UP001302573"/>
    </source>
</evidence>
<evidence type="ECO:0000313" key="1">
    <source>
        <dbReference type="EMBL" id="MEA5674373.1"/>
    </source>
</evidence>
<sequence length="56" mass="6080">MNVVEPLERYAAWPGDSCPDIDTLDVPALPCAAECEASYLLPQVITHPDLLIRPGC</sequence>
<organism evidence="1 2">
    <name type="scientific">Pseudomonas machongensis</name>
    <dbReference type="NCBI Taxonomy" id="3110229"/>
    <lineage>
        <taxon>Bacteria</taxon>
        <taxon>Pseudomonadati</taxon>
        <taxon>Pseudomonadota</taxon>
        <taxon>Gammaproteobacteria</taxon>
        <taxon>Pseudomonadales</taxon>
        <taxon>Pseudomonadaceae</taxon>
        <taxon>Pseudomonas</taxon>
    </lineage>
</organism>